<feature type="compositionally biased region" description="Low complexity" evidence="1">
    <location>
        <begin position="538"/>
        <end position="549"/>
    </location>
</feature>
<feature type="compositionally biased region" description="Basic and acidic residues" evidence="1">
    <location>
        <begin position="51"/>
        <end position="74"/>
    </location>
</feature>
<feature type="compositionally biased region" description="Basic residues" evidence="1">
    <location>
        <begin position="23"/>
        <end position="33"/>
    </location>
</feature>
<evidence type="ECO:0000313" key="3">
    <source>
        <dbReference type="EMBL" id="KAK7110865.1"/>
    </source>
</evidence>
<proteinExistence type="predicted"/>
<dbReference type="EMBL" id="JBAMIC010000003">
    <property type="protein sequence ID" value="KAK7110865.1"/>
    <property type="molecule type" value="Genomic_DNA"/>
</dbReference>
<feature type="region of interest" description="Disordered" evidence="1">
    <location>
        <begin position="1"/>
        <end position="228"/>
    </location>
</feature>
<feature type="compositionally biased region" description="Acidic residues" evidence="1">
    <location>
        <begin position="381"/>
        <end position="390"/>
    </location>
</feature>
<dbReference type="Proteomes" id="UP001374579">
    <property type="component" value="Unassembled WGS sequence"/>
</dbReference>
<organism evidence="3 4">
    <name type="scientific">Littorina saxatilis</name>
    <dbReference type="NCBI Taxonomy" id="31220"/>
    <lineage>
        <taxon>Eukaryota</taxon>
        <taxon>Metazoa</taxon>
        <taxon>Spiralia</taxon>
        <taxon>Lophotrochozoa</taxon>
        <taxon>Mollusca</taxon>
        <taxon>Gastropoda</taxon>
        <taxon>Caenogastropoda</taxon>
        <taxon>Littorinimorpha</taxon>
        <taxon>Littorinoidea</taxon>
        <taxon>Littorinidae</taxon>
        <taxon>Littorina</taxon>
    </lineage>
</organism>
<feature type="compositionally biased region" description="Low complexity" evidence="1">
    <location>
        <begin position="209"/>
        <end position="224"/>
    </location>
</feature>
<dbReference type="PANTHER" id="PTHR24213">
    <property type="entry name" value="ACTIN-BINDING LIM PROTEIN"/>
    <property type="match status" value="1"/>
</dbReference>
<gene>
    <name evidence="3" type="ORF">V1264_014669</name>
</gene>
<evidence type="ECO:0000313" key="4">
    <source>
        <dbReference type="Proteomes" id="UP001374579"/>
    </source>
</evidence>
<feature type="compositionally biased region" description="Basic and acidic residues" evidence="1">
    <location>
        <begin position="344"/>
        <end position="356"/>
    </location>
</feature>
<sequence>MGQKAGKHARDGVDGEGSPSPKRSPKRSSKRGSKSSSRESTPNPDLPTFEQEPRRSRQDIQRDVQLEIEKENPKKSPTKSPPRSPPKKAKGEPKSKSLLSKIKSPKKSAVHEVQEEPMTVEQTMGEQGQLPLKDPPQTPVKLEGSRHMDPMTPLNIDTSVAHHHPQATSTPAANGVVGTGVQPSSPPLSPGSTTDQSDDEAYTPTEQQSSIRSPSPSCSFASISTTGSVQRRVLRNGELAARQQEPNFGRFYTTSYLEGSKSGYLRSGNALDKDRSKSPHFHRPSNFSYGKDPPEFLKKKGSGMSALATGKRVVKVRRSSSPGGDLKNEEPIRMSMLPGGKPKAPNEPDKIERDDWPGPASPAAILSEILRERRRSRGELPDEDEDEQVPDDPKILREMEEISKIKDESGIGKVIFQELAELKHKPAKPVDPWKASRVPSAKYEPRYHTRYQSPMFASPSRFIDATRRSWDDHDIRGYRSVSTLANLPTARPGYGPAYSTPRAATLPVSGMYGGRDLTYFGFRDESGDSEIHQRSNYTSTSTLTGDSLSRGRSGVSSVAAYDVPSIPLLKLQKSTWHTECDPPVYDYEKLKITNFDLPRDVDRNKLEIHLNDEDFSRMFKMPRDRFFRLAEWKRNDMKKKFDLY</sequence>
<feature type="region of interest" description="Disordered" evidence="1">
    <location>
        <begin position="528"/>
        <end position="549"/>
    </location>
</feature>
<dbReference type="PROSITE" id="PS51089">
    <property type="entry name" value="HP"/>
    <property type="match status" value="1"/>
</dbReference>
<dbReference type="Gene3D" id="1.10.950.10">
    <property type="entry name" value="Villin headpiece domain"/>
    <property type="match status" value="1"/>
</dbReference>
<dbReference type="GO" id="GO:0007010">
    <property type="term" value="P:cytoskeleton organization"/>
    <property type="evidence" value="ECO:0007669"/>
    <property type="project" value="InterPro"/>
</dbReference>
<dbReference type="InterPro" id="IPR051618">
    <property type="entry name" value="Actin-binding_LIM"/>
</dbReference>
<evidence type="ECO:0000256" key="1">
    <source>
        <dbReference type="SAM" id="MobiDB-lite"/>
    </source>
</evidence>
<dbReference type="PANTHER" id="PTHR24213:SF9">
    <property type="entry name" value="UNCOORDINATED 115A, ISOFORM B-RELATED"/>
    <property type="match status" value="1"/>
</dbReference>
<accession>A0AAN9BTC5</accession>
<dbReference type="SUPFAM" id="SSF47050">
    <property type="entry name" value="VHP, Villin headpiece domain"/>
    <property type="match status" value="1"/>
</dbReference>
<dbReference type="GO" id="GO:0015629">
    <property type="term" value="C:actin cytoskeleton"/>
    <property type="evidence" value="ECO:0007669"/>
    <property type="project" value="TreeGrafter"/>
</dbReference>
<evidence type="ECO:0000259" key="2">
    <source>
        <dbReference type="PROSITE" id="PS51089"/>
    </source>
</evidence>
<dbReference type="AlphaFoldDB" id="A0AAN9BTC5"/>
<reference evidence="3 4" key="1">
    <citation type="submission" date="2024-02" db="EMBL/GenBank/DDBJ databases">
        <title>Chromosome-scale genome assembly of the rough periwinkle Littorina saxatilis.</title>
        <authorList>
            <person name="De Jode A."/>
            <person name="Faria R."/>
            <person name="Formenti G."/>
            <person name="Sims Y."/>
            <person name="Smith T.P."/>
            <person name="Tracey A."/>
            <person name="Wood J.M.D."/>
            <person name="Zagrodzka Z.B."/>
            <person name="Johannesson K."/>
            <person name="Butlin R.K."/>
            <person name="Leder E.H."/>
        </authorList>
    </citation>
    <scope>NUCLEOTIDE SEQUENCE [LARGE SCALE GENOMIC DNA]</scope>
    <source>
        <strain evidence="3">Snail1</strain>
        <tissue evidence="3">Muscle</tissue>
    </source>
</reference>
<feature type="region of interest" description="Disordered" evidence="1">
    <location>
        <begin position="262"/>
        <end position="394"/>
    </location>
</feature>
<comment type="caution">
    <text evidence="3">The sequence shown here is derived from an EMBL/GenBank/DDBJ whole genome shotgun (WGS) entry which is preliminary data.</text>
</comment>
<dbReference type="SMART" id="SM00153">
    <property type="entry name" value="VHP"/>
    <property type="match status" value="1"/>
</dbReference>
<dbReference type="InterPro" id="IPR036886">
    <property type="entry name" value="Villin_headpiece_dom_sf"/>
</dbReference>
<name>A0AAN9BTC5_9CAEN</name>
<dbReference type="GO" id="GO:0030032">
    <property type="term" value="P:lamellipodium assembly"/>
    <property type="evidence" value="ECO:0007669"/>
    <property type="project" value="TreeGrafter"/>
</dbReference>
<keyword evidence="4" id="KW-1185">Reference proteome</keyword>
<dbReference type="GO" id="GO:0051015">
    <property type="term" value="F:actin filament binding"/>
    <property type="evidence" value="ECO:0007669"/>
    <property type="project" value="TreeGrafter"/>
</dbReference>
<protein>
    <recommendedName>
        <fullName evidence="2">HP domain-containing protein</fullName>
    </recommendedName>
</protein>
<feature type="domain" description="HP" evidence="2">
    <location>
        <begin position="579"/>
        <end position="644"/>
    </location>
</feature>
<dbReference type="Pfam" id="PF02209">
    <property type="entry name" value="VHP"/>
    <property type="match status" value="1"/>
</dbReference>
<dbReference type="InterPro" id="IPR003128">
    <property type="entry name" value="Villin_headpiece"/>
</dbReference>